<dbReference type="EMBL" id="JANPWB010000012">
    <property type="protein sequence ID" value="KAJ1113964.1"/>
    <property type="molecule type" value="Genomic_DNA"/>
</dbReference>
<evidence type="ECO:0000313" key="2">
    <source>
        <dbReference type="EMBL" id="KAJ1113960.1"/>
    </source>
</evidence>
<keyword evidence="4" id="KW-1185">Reference proteome</keyword>
<protein>
    <submittedName>
        <fullName evidence="2">Uncharacterized protein</fullName>
    </submittedName>
</protein>
<evidence type="ECO:0000313" key="3">
    <source>
        <dbReference type="EMBL" id="KAJ1113964.1"/>
    </source>
</evidence>
<name>A0AAV7NME5_PLEWA</name>
<evidence type="ECO:0000313" key="1">
    <source>
        <dbReference type="EMBL" id="KAJ1113957.1"/>
    </source>
</evidence>
<reference evidence="2" key="1">
    <citation type="journal article" date="2022" name="bioRxiv">
        <title>Sequencing and chromosome-scale assembly of the giantPleurodeles waltlgenome.</title>
        <authorList>
            <person name="Brown T."/>
            <person name="Elewa A."/>
            <person name="Iarovenko S."/>
            <person name="Subramanian E."/>
            <person name="Araus A.J."/>
            <person name="Petzold A."/>
            <person name="Susuki M."/>
            <person name="Suzuki K.-i.T."/>
            <person name="Hayashi T."/>
            <person name="Toyoda A."/>
            <person name="Oliveira C."/>
            <person name="Osipova E."/>
            <person name="Leigh N.D."/>
            <person name="Simon A."/>
            <person name="Yun M.H."/>
        </authorList>
    </citation>
    <scope>NUCLEOTIDE SEQUENCE</scope>
    <source>
        <strain evidence="2">20211129_DDA</strain>
        <tissue evidence="2">Liver</tissue>
    </source>
</reference>
<accession>A0AAV7NME5</accession>
<dbReference type="AlphaFoldDB" id="A0AAV7NME5"/>
<evidence type="ECO:0000313" key="4">
    <source>
        <dbReference type="Proteomes" id="UP001066276"/>
    </source>
</evidence>
<dbReference type="EMBL" id="JANPWB010000012">
    <property type="protein sequence ID" value="KAJ1113960.1"/>
    <property type="molecule type" value="Genomic_DNA"/>
</dbReference>
<organism evidence="2 4">
    <name type="scientific">Pleurodeles waltl</name>
    <name type="common">Iberian ribbed newt</name>
    <dbReference type="NCBI Taxonomy" id="8319"/>
    <lineage>
        <taxon>Eukaryota</taxon>
        <taxon>Metazoa</taxon>
        <taxon>Chordata</taxon>
        <taxon>Craniata</taxon>
        <taxon>Vertebrata</taxon>
        <taxon>Euteleostomi</taxon>
        <taxon>Amphibia</taxon>
        <taxon>Batrachia</taxon>
        <taxon>Caudata</taxon>
        <taxon>Salamandroidea</taxon>
        <taxon>Salamandridae</taxon>
        <taxon>Pleurodelinae</taxon>
        <taxon>Pleurodeles</taxon>
    </lineage>
</organism>
<gene>
    <name evidence="1" type="ORF">NDU88_002197</name>
    <name evidence="2" type="ORF">NDU88_002200</name>
    <name evidence="3" type="ORF">NDU88_002204</name>
</gene>
<dbReference type="Proteomes" id="UP001066276">
    <property type="component" value="Chromosome 8"/>
</dbReference>
<dbReference type="EMBL" id="JANPWB010000012">
    <property type="protein sequence ID" value="KAJ1113957.1"/>
    <property type="molecule type" value="Genomic_DNA"/>
</dbReference>
<sequence length="79" mass="8952">MPTGQHGLIPSLPAPATRAGLPAPHWGHYHDLYRHKGQEILIMADISKESNDCLKALLSLRPWLHQLDIKYGLFEQARM</sequence>
<proteinExistence type="predicted"/>
<comment type="caution">
    <text evidence="2">The sequence shown here is derived from an EMBL/GenBank/DDBJ whole genome shotgun (WGS) entry which is preliminary data.</text>
</comment>